<dbReference type="SUPFAM" id="SSF54631">
    <property type="entry name" value="CBS-domain pair"/>
    <property type="match status" value="1"/>
</dbReference>
<organism evidence="12 13">
    <name type="scientific">Hydrobacter penzbergensis</name>
    <dbReference type="NCBI Taxonomy" id="1235997"/>
    <lineage>
        <taxon>Bacteria</taxon>
        <taxon>Pseudomonadati</taxon>
        <taxon>Bacteroidota</taxon>
        <taxon>Chitinophagia</taxon>
        <taxon>Chitinophagales</taxon>
        <taxon>Chitinophagaceae</taxon>
        <taxon>Hydrobacter</taxon>
    </lineage>
</organism>
<comment type="subcellular location">
    <subcellularLocation>
        <location evidence="1">Cell membrane</location>
        <topology evidence="1">Multi-pass membrane protein</topology>
    </subcellularLocation>
</comment>
<keyword evidence="3" id="KW-1003">Cell membrane</keyword>
<dbReference type="PANTHER" id="PTHR22777">
    <property type="entry name" value="HEMOLYSIN-RELATED"/>
    <property type="match status" value="1"/>
</dbReference>
<evidence type="ECO:0000313" key="12">
    <source>
        <dbReference type="EMBL" id="SDX44502.1"/>
    </source>
</evidence>
<dbReference type="Pfam" id="PF00571">
    <property type="entry name" value="CBS"/>
    <property type="match status" value="2"/>
</dbReference>
<dbReference type="NCBIfam" id="TIGR03520">
    <property type="entry name" value="GldE"/>
    <property type="match status" value="1"/>
</dbReference>
<feature type="domain" description="CBS" evidence="11">
    <location>
        <begin position="294"/>
        <end position="351"/>
    </location>
</feature>
<dbReference type="PROSITE" id="PS51371">
    <property type="entry name" value="CBS"/>
    <property type="match status" value="2"/>
</dbReference>
<dbReference type="InterPro" id="IPR046342">
    <property type="entry name" value="CBS_dom_sf"/>
</dbReference>
<keyword evidence="7 9" id="KW-0129">CBS domain</keyword>
<evidence type="ECO:0000256" key="4">
    <source>
        <dbReference type="ARBA" id="ARBA00022692"/>
    </source>
</evidence>
<name>A0A8X8IEZ8_9BACT</name>
<dbReference type="InterPro" id="IPR002550">
    <property type="entry name" value="CNNM"/>
</dbReference>
<feature type="transmembrane region" description="Helical" evidence="10">
    <location>
        <begin position="26"/>
        <end position="53"/>
    </location>
</feature>
<evidence type="ECO:0000256" key="2">
    <source>
        <dbReference type="ARBA" id="ARBA00006337"/>
    </source>
</evidence>
<accession>A0A8X8IEZ8</accession>
<feature type="transmembrane region" description="Helical" evidence="10">
    <location>
        <begin position="79"/>
        <end position="103"/>
    </location>
</feature>
<dbReference type="Proteomes" id="UP000198711">
    <property type="component" value="Unassembled WGS sequence"/>
</dbReference>
<evidence type="ECO:0000256" key="6">
    <source>
        <dbReference type="ARBA" id="ARBA00022989"/>
    </source>
</evidence>
<dbReference type="GO" id="GO:0050660">
    <property type="term" value="F:flavin adenine dinucleotide binding"/>
    <property type="evidence" value="ECO:0007669"/>
    <property type="project" value="InterPro"/>
</dbReference>
<dbReference type="Pfam" id="PF03471">
    <property type="entry name" value="CorC_HlyC"/>
    <property type="match status" value="1"/>
</dbReference>
<keyword evidence="8 10" id="KW-0472">Membrane</keyword>
<dbReference type="InterPro" id="IPR036318">
    <property type="entry name" value="FAD-bd_PCMH-like_sf"/>
</dbReference>
<dbReference type="Pfam" id="PF01595">
    <property type="entry name" value="CNNM"/>
    <property type="match status" value="1"/>
</dbReference>
<feature type="transmembrane region" description="Helical" evidence="10">
    <location>
        <begin position="115"/>
        <end position="134"/>
    </location>
</feature>
<protein>
    <submittedName>
        <fullName evidence="12">Gliding motility-associated protein GldE</fullName>
    </submittedName>
</protein>
<dbReference type="InterPro" id="IPR019862">
    <property type="entry name" value="Motility-assoc_prot_GldE"/>
</dbReference>
<proteinExistence type="inferred from homology"/>
<comment type="caution">
    <text evidence="12">The sequence shown here is derived from an EMBL/GenBank/DDBJ whole genome shotgun (WGS) entry which is preliminary data.</text>
</comment>
<dbReference type="InterPro" id="IPR005170">
    <property type="entry name" value="Transptr-assoc_dom"/>
</dbReference>
<dbReference type="Gene3D" id="3.10.580.10">
    <property type="entry name" value="CBS-domain"/>
    <property type="match status" value="1"/>
</dbReference>
<keyword evidence="4 10" id="KW-0812">Transmembrane</keyword>
<dbReference type="AlphaFoldDB" id="A0A8X8IEZ8"/>
<dbReference type="SUPFAM" id="SSF56176">
    <property type="entry name" value="FAD-binding/transporter-associated domain-like"/>
    <property type="match status" value="1"/>
</dbReference>
<dbReference type="SMART" id="SM00116">
    <property type="entry name" value="CBS"/>
    <property type="match status" value="2"/>
</dbReference>
<dbReference type="InterPro" id="IPR044751">
    <property type="entry name" value="Ion_transp-like_CBS"/>
</dbReference>
<dbReference type="SMART" id="SM01091">
    <property type="entry name" value="CorC_HlyC"/>
    <property type="match status" value="1"/>
</dbReference>
<keyword evidence="6 10" id="KW-1133">Transmembrane helix</keyword>
<evidence type="ECO:0000256" key="7">
    <source>
        <dbReference type="ARBA" id="ARBA00023122"/>
    </source>
</evidence>
<keyword evidence="13" id="KW-1185">Reference proteome</keyword>
<dbReference type="Gene3D" id="3.30.465.10">
    <property type="match status" value="1"/>
</dbReference>
<dbReference type="PANTHER" id="PTHR22777:SF32">
    <property type="entry name" value="UPF0053 INNER MEMBRANE PROTEIN YFJD"/>
    <property type="match status" value="1"/>
</dbReference>
<dbReference type="FunFam" id="3.10.580.10:FF:000002">
    <property type="entry name" value="Magnesium/cobalt efflux protein CorC"/>
    <property type="match status" value="1"/>
</dbReference>
<evidence type="ECO:0000256" key="8">
    <source>
        <dbReference type="ARBA" id="ARBA00023136"/>
    </source>
</evidence>
<evidence type="ECO:0000256" key="5">
    <source>
        <dbReference type="ARBA" id="ARBA00022737"/>
    </source>
</evidence>
<evidence type="ECO:0000256" key="3">
    <source>
        <dbReference type="ARBA" id="ARBA00022475"/>
    </source>
</evidence>
<reference evidence="12 13" key="1">
    <citation type="submission" date="2016-10" db="EMBL/GenBank/DDBJ databases">
        <authorList>
            <person name="Varghese N."/>
            <person name="Submissions S."/>
        </authorList>
    </citation>
    <scope>NUCLEOTIDE SEQUENCE [LARGE SCALE GENOMIC DNA]</scope>
    <source>
        <strain evidence="12 13">DSM 25353</strain>
    </source>
</reference>
<dbReference type="InterPro" id="IPR016169">
    <property type="entry name" value="FAD-bd_PCMH_sub2"/>
</dbReference>
<dbReference type="InterPro" id="IPR000644">
    <property type="entry name" value="CBS_dom"/>
</dbReference>
<dbReference type="EMBL" id="FNNO01000016">
    <property type="protein sequence ID" value="SDX44502.1"/>
    <property type="molecule type" value="Genomic_DNA"/>
</dbReference>
<evidence type="ECO:0000256" key="1">
    <source>
        <dbReference type="ARBA" id="ARBA00004651"/>
    </source>
</evidence>
<evidence type="ECO:0000313" key="13">
    <source>
        <dbReference type="Proteomes" id="UP000198711"/>
    </source>
</evidence>
<evidence type="ECO:0000259" key="11">
    <source>
        <dbReference type="PROSITE" id="PS51371"/>
    </source>
</evidence>
<evidence type="ECO:0000256" key="10">
    <source>
        <dbReference type="SAM" id="Phobius"/>
    </source>
</evidence>
<keyword evidence="5" id="KW-0677">Repeat</keyword>
<evidence type="ECO:0000256" key="9">
    <source>
        <dbReference type="PROSITE-ProRule" id="PRU00703"/>
    </source>
</evidence>
<feature type="domain" description="CBS" evidence="11">
    <location>
        <begin position="230"/>
        <end position="290"/>
    </location>
</feature>
<dbReference type="GO" id="GO:0005886">
    <property type="term" value="C:plasma membrane"/>
    <property type="evidence" value="ECO:0007669"/>
    <property type="project" value="UniProtKB-SubCell"/>
</dbReference>
<comment type="similarity">
    <text evidence="2">Belongs to the UPF0053 family.</text>
</comment>
<dbReference type="CDD" id="cd04590">
    <property type="entry name" value="CBS_pair_CorC_HlyC_assoc"/>
    <property type="match status" value="1"/>
</dbReference>
<gene>
    <name evidence="12" type="ORF">SAMN05444410_11631</name>
</gene>
<sequence>MDHHSVLNFSFQPYLLSAIQTQGTTVLVMILFVLLFLSFVLSGSEVAFFSLTYKDINLLKSKQQPPYQRIVDLLEQPKTLLASMLIANCFINIAIIIISNLLIDDMFNFEKFDAVWVEFLIKVVAVSFILVLFGEVMPKVLATQNNIRFAKDSATVVQGVSYAFAGLSKGLVKYSDIIERKLAKRSNGAYTLQELDHAIDLTTDNTATENEKNILKGIVQFGNITVKQVMRTRMDVHGVDHEISFGELIATVRDLHYSRIPVYKEDLDDVAGMIHTKDLIAHLDEPDNYNWHTLLRPPYFVHEQKLIEDLLQEFQAKHIHFAVVVDEFGGTSGIITLEDILEEVIGEIKDEFDEEDSGYKKIDDNNYIFEGRTMINDVCKIMELQTDTFDQVKGESDSLAGLVLELAGEIPQPNQVVSSGDFIFTVLEVAKNRLQKIKVSIKPREEVY</sequence>